<sequence>MVRYPAPGRRTPARMRRFSRASRCVGSTRELAGSHTLIQVAFTMARKVFTVLLILLTASGAARADVRTWKDTTGVYNIQAELFAFNDEHVVLRRPDGSLGMFPIEVFSDSDRDYLKSEQAQKASSANLGDKQNWKLKGDTTIVGNVVDYTKRDMIIQRRRGRVFVNDRQFTDLPPVYQDIVRQTVGQIEDVPNMDAASFDAWVLKQRGQPRTFSVEGVVMELQDGNEYVIPFVLFDPSELRLLRGGWDEWLEAHQDYESRDDESFRLQATAAAMHRQQELSNEIAMAQYNLNLIRSGITSLWEVTLYPARGNPASPRWVQVTGRDSRAATATALQQNPGFVSGPVRKIR</sequence>
<evidence type="ECO:0000313" key="3">
    <source>
        <dbReference type="Proteomes" id="UP000324479"/>
    </source>
</evidence>
<dbReference type="Proteomes" id="UP000324479">
    <property type="component" value="Unassembled WGS sequence"/>
</dbReference>
<organism evidence="2 3">
    <name type="scientific">Roseiconus nitratireducens</name>
    <dbReference type="NCBI Taxonomy" id="2605748"/>
    <lineage>
        <taxon>Bacteria</taxon>
        <taxon>Pseudomonadati</taxon>
        <taxon>Planctomycetota</taxon>
        <taxon>Planctomycetia</taxon>
        <taxon>Pirellulales</taxon>
        <taxon>Pirellulaceae</taxon>
        <taxon>Roseiconus</taxon>
    </lineage>
</organism>
<evidence type="ECO:0000313" key="2">
    <source>
        <dbReference type="EMBL" id="KAA5539092.1"/>
    </source>
</evidence>
<feature type="domain" description="Rhodanese" evidence="1">
    <location>
        <begin position="201"/>
        <end position="259"/>
    </location>
</feature>
<dbReference type="EMBL" id="VWOX01000022">
    <property type="protein sequence ID" value="KAA5539092.1"/>
    <property type="molecule type" value="Genomic_DNA"/>
</dbReference>
<dbReference type="GO" id="GO:0043130">
    <property type="term" value="F:ubiquitin binding"/>
    <property type="evidence" value="ECO:0007669"/>
    <property type="project" value="InterPro"/>
</dbReference>
<dbReference type="GO" id="GO:0030674">
    <property type="term" value="F:protein-macromolecule adaptor activity"/>
    <property type="evidence" value="ECO:0007669"/>
    <property type="project" value="InterPro"/>
</dbReference>
<dbReference type="Pfam" id="PF03983">
    <property type="entry name" value="SHD1"/>
    <property type="match status" value="1"/>
</dbReference>
<proteinExistence type="predicted"/>
<dbReference type="InterPro" id="IPR001763">
    <property type="entry name" value="Rhodanese-like_dom"/>
</dbReference>
<accession>A0A5M6CYL5</accession>
<protein>
    <recommendedName>
        <fullName evidence="1">Rhodanese domain-containing protein</fullName>
    </recommendedName>
</protein>
<keyword evidence="3" id="KW-1185">Reference proteome</keyword>
<dbReference type="GO" id="GO:0042802">
    <property type="term" value="F:identical protein binding"/>
    <property type="evidence" value="ECO:0007669"/>
    <property type="project" value="InterPro"/>
</dbReference>
<dbReference type="AlphaFoldDB" id="A0A5M6CYL5"/>
<dbReference type="Gene3D" id="2.30.30.700">
    <property type="entry name" value="SLA1 homology domain 1"/>
    <property type="match status" value="1"/>
</dbReference>
<reference evidence="2 3" key="1">
    <citation type="submission" date="2019-08" db="EMBL/GenBank/DDBJ databases">
        <authorList>
            <person name="Dhanesh K."/>
            <person name="Kumar G."/>
            <person name="Sasikala C."/>
            <person name="Venkata Ramana C."/>
        </authorList>
    </citation>
    <scope>NUCLEOTIDE SEQUENCE [LARGE SCALE GENOMIC DNA]</scope>
    <source>
        <strain evidence="2 3">JC645</strain>
    </source>
</reference>
<dbReference type="GO" id="GO:0008092">
    <property type="term" value="F:cytoskeletal protein binding"/>
    <property type="evidence" value="ECO:0007669"/>
    <property type="project" value="InterPro"/>
</dbReference>
<dbReference type="PROSITE" id="PS50206">
    <property type="entry name" value="RHODANESE_3"/>
    <property type="match status" value="1"/>
</dbReference>
<gene>
    <name evidence="2" type="ORF">FYK55_25495</name>
</gene>
<evidence type="ECO:0000259" key="1">
    <source>
        <dbReference type="PROSITE" id="PS50206"/>
    </source>
</evidence>
<dbReference type="InterPro" id="IPR007131">
    <property type="entry name" value="SHD1"/>
</dbReference>
<name>A0A5M6CYL5_9BACT</name>
<comment type="caution">
    <text evidence="2">The sequence shown here is derived from an EMBL/GenBank/DDBJ whole genome shotgun (WGS) entry which is preliminary data.</text>
</comment>